<dbReference type="EMBL" id="LS483476">
    <property type="protein sequence ID" value="SQI63303.1"/>
    <property type="molecule type" value="Genomic_DNA"/>
</dbReference>
<gene>
    <name evidence="1" type="ORF">NCTC4824_04026</name>
</gene>
<dbReference type="Proteomes" id="UP000249134">
    <property type="component" value="Chromosome 1"/>
</dbReference>
<sequence>MGRISKVIRVAIKVAPIVYPVANKILNNRKGKKSSNHKPNTQN</sequence>
<accession>A0A2X4WK49</accession>
<organism evidence="1 2">
    <name type="scientific">Lederbergia lenta</name>
    <name type="common">Bacillus lentus</name>
    <dbReference type="NCBI Taxonomy" id="1467"/>
    <lineage>
        <taxon>Bacteria</taxon>
        <taxon>Bacillati</taxon>
        <taxon>Bacillota</taxon>
        <taxon>Bacilli</taxon>
        <taxon>Bacillales</taxon>
        <taxon>Bacillaceae</taxon>
        <taxon>Lederbergia</taxon>
    </lineage>
</organism>
<evidence type="ECO:0000313" key="2">
    <source>
        <dbReference type="Proteomes" id="UP000249134"/>
    </source>
</evidence>
<keyword evidence="2" id="KW-1185">Reference proteome</keyword>
<dbReference type="RefSeq" id="WP_274379918.1">
    <property type="nucleotide sequence ID" value="NZ_JARSRL010000001.1"/>
</dbReference>
<dbReference type="KEGG" id="blen:NCTC4824_04026"/>
<dbReference type="AlphaFoldDB" id="A0A2X4WK49"/>
<name>A0A2X4WK49_LEDLE</name>
<evidence type="ECO:0000313" key="1">
    <source>
        <dbReference type="EMBL" id="SQI63303.1"/>
    </source>
</evidence>
<protein>
    <submittedName>
        <fullName evidence="1">Uncharacterized protein</fullName>
    </submittedName>
</protein>
<reference evidence="1 2" key="1">
    <citation type="submission" date="2018-06" db="EMBL/GenBank/DDBJ databases">
        <authorList>
            <consortium name="Pathogen Informatics"/>
            <person name="Doyle S."/>
        </authorList>
    </citation>
    <scope>NUCLEOTIDE SEQUENCE [LARGE SCALE GENOMIC DNA]</scope>
    <source>
        <strain evidence="1 2">NCTC4824</strain>
    </source>
</reference>
<proteinExistence type="predicted"/>